<feature type="compositionally biased region" description="Polar residues" evidence="1">
    <location>
        <begin position="45"/>
        <end position="58"/>
    </location>
</feature>
<dbReference type="EMBL" id="CATQJL010000223">
    <property type="protein sequence ID" value="CAJ0600069.1"/>
    <property type="molecule type" value="Genomic_DNA"/>
</dbReference>
<dbReference type="AlphaFoldDB" id="A0AA36GXD8"/>
<proteinExistence type="predicted"/>
<dbReference type="Proteomes" id="UP001176961">
    <property type="component" value="Unassembled WGS sequence"/>
</dbReference>
<name>A0AA36GXD8_CYLNA</name>
<protein>
    <submittedName>
        <fullName evidence="2">Uncharacterized protein</fullName>
    </submittedName>
</protein>
<evidence type="ECO:0000256" key="1">
    <source>
        <dbReference type="SAM" id="MobiDB-lite"/>
    </source>
</evidence>
<organism evidence="2 3">
    <name type="scientific">Cylicocyclus nassatus</name>
    <name type="common">Nematode worm</name>
    <dbReference type="NCBI Taxonomy" id="53992"/>
    <lineage>
        <taxon>Eukaryota</taxon>
        <taxon>Metazoa</taxon>
        <taxon>Ecdysozoa</taxon>
        <taxon>Nematoda</taxon>
        <taxon>Chromadorea</taxon>
        <taxon>Rhabditida</taxon>
        <taxon>Rhabditina</taxon>
        <taxon>Rhabditomorpha</taxon>
        <taxon>Strongyloidea</taxon>
        <taxon>Strongylidae</taxon>
        <taxon>Cylicocyclus</taxon>
    </lineage>
</organism>
<accession>A0AA36GXD8</accession>
<evidence type="ECO:0000313" key="3">
    <source>
        <dbReference type="Proteomes" id="UP001176961"/>
    </source>
</evidence>
<feature type="region of interest" description="Disordered" evidence="1">
    <location>
        <begin position="45"/>
        <end position="83"/>
    </location>
</feature>
<comment type="caution">
    <text evidence="2">The sequence shown here is derived from an EMBL/GenBank/DDBJ whole genome shotgun (WGS) entry which is preliminary data.</text>
</comment>
<reference evidence="2" key="1">
    <citation type="submission" date="2023-07" db="EMBL/GenBank/DDBJ databases">
        <authorList>
            <consortium name="CYATHOMIX"/>
        </authorList>
    </citation>
    <scope>NUCLEOTIDE SEQUENCE</scope>
    <source>
        <strain evidence="2">N/A</strain>
    </source>
</reference>
<feature type="compositionally biased region" description="Acidic residues" evidence="1">
    <location>
        <begin position="74"/>
        <end position="83"/>
    </location>
</feature>
<keyword evidence="3" id="KW-1185">Reference proteome</keyword>
<sequence>MTDPSIHAFEAYFRRYYSRGEEEWASYNREASIENATMIYEFSQMEQQDSATEKTPSNYCLPETDLSQAGAGLETEEDPSWMI</sequence>
<gene>
    <name evidence="2" type="ORF">CYNAS_LOCUS12052</name>
</gene>
<evidence type="ECO:0000313" key="2">
    <source>
        <dbReference type="EMBL" id="CAJ0600069.1"/>
    </source>
</evidence>